<accession>A0AC34Q4F0</accession>
<protein>
    <submittedName>
        <fullName evidence="2">Uncharacterized protein</fullName>
    </submittedName>
</protein>
<dbReference type="WBParaSite" id="JU765_v2.g12866.t1">
    <property type="protein sequence ID" value="JU765_v2.g12866.t1"/>
    <property type="gene ID" value="JU765_v2.g12866"/>
</dbReference>
<sequence>MMGKGRLADSLAEAGHNVTVLALKSTIEPTAFKFTNQKIVSIGKTVEESKAAMIEVKKQLSKSAFEGFSLFATSSMMPMFSKYLRASCESALKENQKEIADLKAEKF</sequence>
<organism evidence="1 2">
    <name type="scientific">Panagrolaimus sp. JU765</name>
    <dbReference type="NCBI Taxonomy" id="591449"/>
    <lineage>
        <taxon>Eukaryota</taxon>
        <taxon>Metazoa</taxon>
        <taxon>Ecdysozoa</taxon>
        <taxon>Nematoda</taxon>
        <taxon>Chromadorea</taxon>
        <taxon>Rhabditida</taxon>
        <taxon>Tylenchina</taxon>
        <taxon>Panagrolaimomorpha</taxon>
        <taxon>Panagrolaimoidea</taxon>
        <taxon>Panagrolaimidae</taxon>
        <taxon>Panagrolaimus</taxon>
    </lineage>
</organism>
<reference evidence="2" key="1">
    <citation type="submission" date="2022-11" db="UniProtKB">
        <authorList>
            <consortium name="WormBaseParasite"/>
        </authorList>
    </citation>
    <scope>IDENTIFICATION</scope>
</reference>
<dbReference type="Proteomes" id="UP000887576">
    <property type="component" value="Unplaced"/>
</dbReference>
<evidence type="ECO:0000313" key="2">
    <source>
        <dbReference type="WBParaSite" id="JU765_v2.g12866.t1"/>
    </source>
</evidence>
<proteinExistence type="predicted"/>
<evidence type="ECO:0000313" key="1">
    <source>
        <dbReference type="Proteomes" id="UP000887576"/>
    </source>
</evidence>
<name>A0AC34Q4F0_9BILA</name>